<evidence type="ECO:0000313" key="2">
    <source>
        <dbReference type="EMBL" id="BAK01403.1"/>
    </source>
</evidence>
<feature type="region of interest" description="Disordered" evidence="1">
    <location>
        <begin position="144"/>
        <end position="168"/>
    </location>
</feature>
<feature type="non-terminal residue" evidence="2">
    <location>
        <position position="1"/>
    </location>
</feature>
<name>F2E231_HORVV</name>
<organism evidence="2">
    <name type="scientific">Hordeum vulgare subsp. vulgare</name>
    <name type="common">Domesticated barley</name>
    <dbReference type="NCBI Taxonomy" id="112509"/>
    <lineage>
        <taxon>Eukaryota</taxon>
        <taxon>Viridiplantae</taxon>
        <taxon>Streptophyta</taxon>
        <taxon>Embryophyta</taxon>
        <taxon>Tracheophyta</taxon>
        <taxon>Spermatophyta</taxon>
        <taxon>Magnoliopsida</taxon>
        <taxon>Liliopsida</taxon>
        <taxon>Poales</taxon>
        <taxon>Poaceae</taxon>
        <taxon>BOP clade</taxon>
        <taxon>Pooideae</taxon>
        <taxon>Triticodae</taxon>
        <taxon>Triticeae</taxon>
        <taxon>Hordeinae</taxon>
        <taxon>Hordeum</taxon>
    </lineage>
</organism>
<dbReference type="AlphaFoldDB" id="F2E231"/>
<reference evidence="2" key="1">
    <citation type="journal article" date="2011" name="Plant Physiol.">
        <title>Comprehensive sequence analysis of 24,783 barley full-length cDNAs derived from 12 clone libraries.</title>
        <authorList>
            <person name="Matsumoto T."/>
            <person name="Tanaka T."/>
            <person name="Sakai H."/>
            <person name="Amano N."/>
            <person name="Kanamori H."/>
            <person name="Kurita K."/>
            <person name="Kikuta A."/>
            <person name="Kamiya K."/>
            <person name="Yamamoto M."/>
            <person name="Ikawa H."/>
            <person name="Fujii N."/>
            <person name="Hori K."/>
            <person name="Itoh T."/>
            <person name="Sato K."/>
        </authorList>
    </citation>
    <scope>NUCLEOTIDE SEQUENCE</scope>
    <source>
        <tissue evidence="2">Shoot and root</tissue>
    </source>
</reference>
<accession>F2E231</accession>
<sequence>IPDPVVVDLLLPNGYCAITRSGRAQSDGDDAGAAVAGRRRGGVGAARGQGLLRRAAPQVRRPGRRLQAEAADPPSPQPRGAPQALVPARRVGALREGLRHGGRCVRGGAGRAQAPAQHRRVHGLEGRAAAAHHHGLLLLRAEGHGQPRAPGRAARRRRRRALPRRAGAGKLSYLPVSPPVVSEPQFRSPRLTLHCIDRWWRGQTWKKTVAGASRMFVERHRSSHVQLISDMV</sequence>
<feature type="region of interest" description="Disordered" evidence="1">
    <location>
        <begin position="56"/>
        <end position="84"/>
    </location>
</feature>
<evidence type="ECO:0000256" key="1">
    <source>
        <dbReference type="SAM" id="MobiDB-lite"/>
    </source>
</evidence>
<feature type="compositionally biased region" description="Low complexity" evidence="1">
    <location>
        <begin position="21"/>
        <end position="36"/>
    </location>
</feature>
<feature type="region of interest" description="Disordered" evidence="1">
    <location>
        <begin position="21"/>
        <end position="44"/>
    </location>
</feature>
<dbReference type="EMBL" id="AK370202">
    <property type="protein sequence ID" value="BAK01403.1"/>
    <property type="molecule type" value="mRNA"/>
</dbReference>
<proteinExistence type="evidence at transcript level"/>
<protein>
    <submittedName>
        <fullName evidence="2">Predicted protein</fullName>
    </submittedName>
</protein>
<feature type="compositionally biased region" description="Basic residues" evidence="1">
    <location>
        <begin position="153"/>
        <end position="163"/>
    </location>
</feature>